<feature type="compositionally biased region" description="Basic residues" evidence="1">
    <location>
        <begin position="7"/>
        <end position="16"/>
    </location>
</feature>
<geneLocation type="plasmid" evidence="3 4">
    <name>megaplasmid</name>
</geneLocation>
<reference evidence="3 4" key="1">
    <citation type="journal article" date="2009" name="PLoS ONE">
        <title>Methylobacterium genome sequences: a reference blueprint to investigate microbial metabolism of C1 compounds from natural and industrial sources.</title>
        <authorList>
            <person name="Vuilleumier S."/>
            <person name="Chistoserdova L."/>
            <person name="Lee M.-C."/>
            <person name="Bringel F."/>
            <person name="Lajus A."/>
            <person name="Zhou Y."/>
            <person name="Gourion B."/>
            <person name="Barbe V."/>
            <person name="Chang J."/>
            <person name="Cruveiller S."/>
            <person name="Dossat C."/>
            <person name="Gillett W."/>
            <person name="Gruffaz C."/>
            <person name="Haugen E."/>
            <person name="Hourcade E."/>
            <person name="Levy R."/>
            <person name="Mangenot S."/>
            <person name="Muller E."/>
            <person name="Nadalig T."/>
            <person name="Pagni M."/>
            <person name="Penny C."/>
            <person name="Peyraud R."/>
            <person name="Robinson D.G."/>
            <person name="Roche D."/>
            <person name="Rouy Z."/>
            <person name="Saenampechek C."/>
            <person name="Salvignol G."/>
            <person name="Vallenet D."/>
            <person name="Wu Z."/>
            <person name="Marx C.J."/>
            <person name="Vorholt J.A."/>
            <person name="Olson M.V."/>
            <person name="Kaul R."/>
            <person name="Weissenbach J."/>
            <person name="Medigue C."/>
            <person name="Lidstrom M.E."/>
        </authorList>
    </citation>
    <scope>NUCLEOTIDE SEQUENCE [LARGE SCALE GENOMIC DNA]</scope>
    <source>
        <strain evidence="4">ATCC 14718 / DSM 1338 / JCM 2805 / NCIMB 9133 / AM1</strain>
    </source>
</reference>
<dbReference type="RefSeq" id="WP_012753967.1">
    <property type="nucleotide sequence ID" value="NC_012811.1"/>
</dbReference>
<keyword evidence="4" id="KW-1185">Reference proteome</keyword>
<keyword evidence="3" id="KW-0614">Plasmid</keyword>
<evidence type="ECO:0000313" key="3">
    <source>
        <dbReference type="EMBL" id="ACS43517.1"/>
    </source>
</evidence>
<name>C5B4Y5_METEA</name>
<keyword evidence="2" id="KW-1133">Transmembrane helix</keyword>
<evidence type="ECO:0000313" key="4">
    <source>
        <dbReference type="Proteomes" id="UP000009081"/>
    </source>
</evidence>
<gene>
    <name evidence="3" type="ordered locus">MexAM1_META2p0670</name>
</gene>
<evidence type="ECO:0000256" key="2">
    <source>
        <dbReference type="SAM" id="Phobius"/>
    </source>
</evidence>
<dbReference type="HOGENOM" id="CLU_695995_0_0_5"/>
<dbReference type="AlphaFoldDB" id="C5B4Y5"/>
<feature type="transmembrane region" description="Helical" evidence="2">
    <location>
        <begin position="72"/>
        <end position="91"/>
    </location>
</feature>
<evidence type="ECO:0000256" key="1">
    <source>
        <dbReference type="SAM" id="MobiDB-lite"/>
    </source>
</evidence>
<feature type="transmembrane region" description="Helical" evidence="2">
    <location>
        <begin position="288"/>
        <end position="306"/>
    </location>
</feature>
<sequence>MTSSPSMRRHGRRQFKPFRLSGSGPSPHEWIDSYGFRNRLVTPDDFPDRRWSSRFADAVLDLLPSNRREKMAAVLFAVACAVGAVLLLLPWDDGGRSRALLSADEFALSRMPPVVHAPPPPLSAPLISVPSVPADGIRPPPVVDLSAPGESRRFCPPGSAFGTAYDPSPCMPAPPIEGRKVYELRLAGNHQVGFLGALGARLGIPTGSLSLKVDGEQDPRDVALGQTTVGEAGKAVPAAPIASRLFVSIAMTVVAIVISFCLGSVAAHVLGSVVESWTGIPNPELKRSVASLACAGTLLVLGMFLMRNRPDADAWEMLPLLLGSMAMLWRPERLPNQFGALTAVLACIMITQVPLVPPHSALASLYGPAGLYVWDFVYLGLIAVVGHQCWRRITIT</sequence>
<dbReference type="KEGG" id="mea:Mex_2p0670"/>
<dbReference type="Proteomes" id="UP000009081">
    <property type="component" value="Plasmid megaplasmid"/>
</dbReference>
<proteinExistence type="predicted"/>
<keyword evidence="2" id="KW-0812">Transmembrane</keyword>
<feature type="transmembrane region" description="Helical" evidence="2">
    <location>
        <begin position="245"/>
        <end position="267"/>
    </location>
</feature>
<organism evidence="3 4">
    <name type="scientific">Methylorubrum extorquens (strain ATCC 14718 / DSM 1338 / JCM 2805 / NCIMB 9133 / AM1)</name>
    <name type="common">Methylobacterium extorquens</name>
    <dbReference type="NCBI Taxonomy" id="272630"/>
    <lineage>
        <taxon>Bacteria</taxon>
        <taxon>Pseudomonadati</taxon>
        <taxon>Pseudomonadota</taxon>
        <taxon>Alphaproteobacteria</taxon>
        <taxon>Hyphomicrobiales</taxon>
        <taxon>Methylobacteriaceae</taxon>
        <taxon>Methylorubrum</taxon>
    </lineage>
</organism>
<feature type="region of interest" description="Disordered" evidence="1">
    <location>
        <begin position="1"/>
        <end position="24"/>
    </location>
</feature>
<feature type="transmembrane region" description="Helical" evidence="2">
    <location>
        <begin position="369"/>
        <end position="390"/>
    </location>
</feature>
<protein>
    <recommendedName>
        <fullName evidence="5">Transmembrane protein</fullName>
    </recommendedName>
</protein>
<keyword evidence="2" id="KW-0472">Membrane</keyword>
<dbReference type="EMBL" id="CP001511">
    <property type="protein sequence ID" value="ACS43517.1"/>
    <property type="molecule type" value="Genomic_DNA"/>
</dbReference>
<accession>C5B4Y5</accession>
<feature type="transmembrane region" description="Helical" evidence="2">
    <location>
        <begin position="338"/>
        <end position="357"/>
    </location>
</feature>
<evidence type="ECO:0008006" key="5">
    <source>
        <dbReference type="Google" id="ProtNLM"/>
    </source>
</evidence>